<keyword evidence="2" id="KW-1133">Transmembrane helix</keyword>
<dbReference type="EMBL" id="SGWQ01000005">
    <property type="protein sequence ID" value="RZS37558.1"/>
    <property type="molecule type" value="Genomic_DNA"/>
</dbReference>
<gene>
    <name evidence="3" type="ORF">EV193_105114</name>
</gene>
<feature type="region of interest" description="Disordered" evidence="1">
    <location>
        <begin position="473"/>
        <end position="492"/>
    </location>
</feature>
<feature type="transmembrane region" description="Helical" evidence="2">
    <location>
        <begin position="232"/>
        <end position="253"/>
    </location>
</feature>
<feature type="transmembrane region" description="Helical" evidence="2">
    <location>
        <begin position="12"/>
        <end position="33"/>
    </location>
</feature>
<protein>
    <recommendedName>
        <fullName evidence="5">Dolichyl-phosphate-mannose-protein mannosyltransferase</fullName>
    </recommendedName>
</protein>
<evidence type="ECO:0008006" key="5">
    <source>
        <dbReference type="Google" id="ProtNLM"/>
    </source>
</evidence>
<reference evidence="3 4" key="1">
    <citation type="submission" date="2019-02" db="EMBL/GenBank/DDBJ databases">
        <title>Genomic Encyclopedia of Type Strains, Phase IV (KMG-IV): sequencing the most valuable type-strain genomes for metagenomic binning, comparative biology and taxonomic classification.</title>
        <authorList>
            <person name="Goeker M."/>
        </authorList>
    </citation>
    <scope>NUCLEOTIDE SEQUENCE [LARGE SCALE GENOMIC DNA]</scope>
    <source>
        <strain evidence="3 4">DSM 101727</strain>
    </source>
</reference>
<organism evidence="3 4">
    <name type="scientific">Herbihabitans rhizosphaerae</name>
    <dbReference type="NCBI Taxonomy" id="1872711"/>
    <lineage>
        <taxon>Bacteria</taxon>
        <taxon>Bacillati</taxon>
        <taxon>Actinomycetota</taxon>
        <taxon>Actinomycetes</taxon>
        <taxon>Pseudonocardiales</taxon>
        <taxon>Pseudonocardiaceae</taxon>
        <taxon>Herbihabitans</taxon>
    </lineage>
</organism>
<feature type="transmembrane region" description="Helical" evidence="2">
    <location>
        <begin position="136"/>
        <end position="157"/>
    </location>
</feature>
<keyword evidence="2" id="KW-0812">Transmembrane</keyword>
<feature type="transmembrane region" description="Helical" evidence="2">
    <location>
        <begin position="209"/>
        <end position="225"/>
    </location>
</feature>
<dbReference type="Proteomes" id="UP000294257">
    <property type="component" value="Unassembled WGS sequence"/>
</dbReference>
<accession>A0A4Q7KLL7</accession>
<evidence type="ECO:0000256" key="1">
    <source>
        <dbReference type="SAM" id="MobiDB-lite"/>
    </source>
</evidence>
<evidence type="ECO:0000256" key="2">
    <source>
        <dbReference type="SAM" id="Phobius"/>
    </source>
</evidence>
<evidence type="ECO:0000313" key="4">
    <source>
        <dbReference type="Proteomes" id="UP000294257"/>
    </source>
</evidence>
<name>A0A4Q7KLL7_9PSEU</name>
<keyword evidence="2" id="KW-0472">Membrane</keyword>
<dbReference type="AlphaFoldDB" id="A0A4Q7KLL7"/>
<feature type="transmembrane region" description="Helical" evidence="2">
    <location>
        <begin position="103"/>
        <end position="129"/>
    </location>
</feature>
<evidence type="ECO:0000313" key="3">
    <source>
        <dbReference type="EMBL" id="RZS37558.1"/>
    </source>
</evidence>
<keyword evidence="4" id="KW-1185">Reference proteome</keyword>
<feature type="compositionally biased region" description="Polar residues" evidence="1">
    <location>
        <begin position="483"/>
        <end position="492"/>
    </location>
</feature>
<dbReference type="RefSeq" id="WP_207222670.1">
    <property type="nucleotide sequence ID" value="NZ_SGWQ01000005.1"/>
</dbReference>
<feature type="transmembrane region" description="Helical" evidence="2">
    <location>
        <begin position="417"/>
        <end position="436"/>
    </location>
</feature>
<feature type="transmembrane region" description="Helical" evidence="2">
    <location>
        <begin position="163"/>
        <end position="180"/>
    </location>
</feature>
<feature type="transmembrane region" description="Helical" evidence="2">
    <location>
        <begin position="442"/>
        <end position="464"/>
    </location>
</feature>
<proteinExistence type="predicted"/>
<feature type="transmembrane region" description="Helical" evidence="2">
    <location>
        <begin position="384"/>
        <end position="405"/>
    </location>
</feature>
<comment type="caution">
    <text evidence="3">The sequence shown here is derived from an EMBL/GenBank/DDBJ whole genome shotgun (WGS) entry which is preliminary data.</text>
</comment>
<sequence>MLTGVEPSRRRELILGGGVFAGSLVLLLLRFLVPRPVGYSDNGDGWRLLCQVGANELGGPSTDDFVRFLYQSGPDCSGVDYVASQVWFAKLGQWLGDLIGSDAALNLVLVGCVESAVAAAAVTAIVLGLRLSTRWRIVAAAVLLLVVADSAFFPFFASVATEGAAFLGITLTVGGLLLMGREGRWRYAGAVVTVFGGIVAANAKAQAVLILPLLVLALVFTRPNGVTGVRRWALPAVVAVIVSGVTGFLQLSYSSEAPGADTRVINAYHAVFHSIVDGQHDSAEDLAALGLPASYAKYQGTLYWGPVNATQDPEWPKYRHLFSGRNLAEYYATHPQRTGQILNRAASDLLTMRQERQGNFSANTGFAPRAKEFRVPVVSGVLNLVSPLGIYLLAPLWLAIGWVAVRAWRGHRREIGVVLLMLLGVAVAQFLVGGLAEGIENVKHQIIAAFATALAIALAGLAFVRVPRKDGCPDPSVGHPSGSVGQTHAHSS</sequence>